<dbReference type="SUPFAM" id="SSF53098">
    <property type="entry name" value="Ribonuclease H-like"/>
    <property type="match status" value="1"/>
</dbReference>
<evidence type="ECO:0000259" key="2">
    <source>
        <dbReference type="PROSITE" id="PS50994"/>
    </source>
</evidence>
<keyword evidence="3" id="KW-0695">RNA-directed DNA polymerase</keyword>
<comment type="caution">
    <text evidence="3">The sequence shown here is derived from an EMBL/GenBank/DDBJ whole genome shotgun (WGS) entry which is preliminary data.</text>
</comment>
<feature type="domain" description="Integrase catalytic" evidence="2">
    <location>
        <begin position="417"/>
        <end position="584"/>
    </location>
</feature>
<dbReference type="InterPro" id="IPR043502">
    <property type="entry name" value="DNA/RNA_pol_sf"/>
</dbReference>
<dbReference type="Pfam" id="PF00665">
    <property type="entry name" value="rve"/>
    <property type="match status" value="1"/>
</dbReference>
<protein>
    <submittedName>
        <fullName evidence="3">Reverse transcriptase domain-containing protein</fullName>
    </submittedName>
</protein>
<sequence length="1091" mass="123261">MDSRDPPRSKNHVRTLSASRGDRDRGGEGFRSTRESYGDSSSHSYRDEGRRHNTKRRDRPPSSSMSRSDSSNEKDHFMERFKIETWRMKGAPECMRISGFMHGINNPELTKRLNERVPKTMEEMMIATTAFICGEAAVASKKKGHVSWKPQDQSKRTPKEILAAEANKFLPPPPMVTLVEKRNSNKFCDFHNDKGHNTDECMQLNKQIEELVRAGKHSHLIKEIKQGREQPKTGRKEAAAKDKPMTIYMGGIVTICSSLLIPAECASIGTSFGTPREERTHPTNFTVALHPNFPDQEVVVGGSLSDRGRTELCALLKMNLDIFAWQPSDMTGVPRSVAEHRLNIREGCPPMRQKKRGQPPERAKAIQGKVQKLIEARIMREVYYHDWLSNPVMVKKHDGSWRMPRTSVKGQVLADFLNEMPGNASQGPFPEGPGKVKFLIVAMDYFTKWIEAKAVATITGGKVKEFVWDNIVCRFGIPGEIISDNGKQFADNPFKDWCDKLNITQRFASVKHPQSNGLVERANRSLGEGIKARLGERNKNWVEELSHVLWAHRTMIKSSHDDTPFSLTYGTGAVIPAEIEMPTYRTAAVDVVNNDEELRLNLDLLEEHRKLAVVSEAKSKSKMMKYYNARVRGMAFKPGDFVYRSNDASHAVAGGKLGPKWEGPYEVTEALSNGAYKLRSTEGTRVYECFVYHMFEFIGHDVAVFRGAIRLDALCQFGEKKLRDDKKCTKKVEPSSKSKAVEDIISIGRFVKLLFLIIMYLLGKYCNLLEPPVLASKSDVLVHVMNIDYLSDMERRNVVREEHGSVGVKKHGVSKAFGSKEESLQDQVVTTHGNAKASWDHIKDLFHDNKDARAITLDGELRSIKLGSLTINAYCTKIKAMADRLANLGEKVSDKNLVMHALNRLDTRYKGIARLIRHSQPLPKFETTRNMLLLEESNLQEATDQANTYDSSSSSLTVLMATKTDTKDFWTRHILLRCDSFGDLYPVTKPSTIPTALLSTSSSTWHQRLGHPSDEVLRSLVSRQFISCNKEKSSHVCHACQLGKHVKLPFHNSKSIVEHSFDIIHSDLWTSPITSKSGFKYYVLFLDHFSH</sequence>
<proteinExistence type="predicted"/>
<dbReference type="PANTHER" id="PTHR37984">
    <property type="entry name" value="PROTEIN CBG26694"/>
    <property type="match status" value="1"/>
</dbReference>
<dbReference type="InterPro" id="IPR012337">
    <property type="entry name" value="RNaseH-like_sf"/>
</dbReference>
<dbReference type="PROSITE" id="PS50994">
    <property type="entry name" value="INTEGRASE"/>
    <property type="match status" value="1"/>
</dbReference>
<dbReference type="InterPro" id="IPR050951">
    <property type="entry name" value="Retrovirus_Pol_polyprotein"/>
</dbReference>
<dbReference type="Pfam" id="PF14223">
    <property type="entry name" value="Retrotran_gag_2"/>
    <property type="match status" value="1"/>
</dbReference>
<reference evidence="3" key="1">
    <citation type="journal article" date="2019" name="Sci. Rep.">
        <title>Draft genome of Tanacetum cinerariifolium, the natural source of mosquito coil.</title>
        <authorList>
            <person name="Yamashiro T."/>
            <person name="Shiraishi A."/>
            <person name="Satake H."/>
            <person name="Nakayama K."/>
        </authorList>
    </citation>
    <scope>NUCLEOTIDE SEQUENCE</scope>
</reference>
<dbReference type="GO" id="GO:0015074">
    <property type="term" value="P:DNA integration"/>
    <property type="evidence" value="ECO:0007669"/>
    <property type="project" value="InterPro"/>
</dbReference>
<feature type="compositionally biased region" description="Basic and acidic residues" evidence="1">
    <location>
        <begin position="20"/>
        <end position="37"/>
    </location>
</feature>
<evidence type="ECO:0000256" key="1">
    <source>
        <dbReference type="SAM" id="MobiDB-lite"/>
    </source>
</evidence>
<dbReference type="AlphaFoldDB" id="A0A6L2MKC5"/>
<dbReference type="Pfam" id="PF13976">
    <property type="entry name" value="gag_pre-integrs"/>
    <property type="match status" value="1"/>
</dbReference>
<dbReference type="InterPro" id="IPR001584">
    <property type="entry name" value="Integrase_cat-core"/>
</dbReference>
<dbReference type="SUPFAM" id="SSF56672">
    <property type="entry name" value="DNA/RNA polymerases"/>
    <property type="match status" value="1"/>
</dbReference>
<name>A0A6L2MKC5_TANCI</name>
<organism evidence="3">
    <name type="scientific">Tanacetum cinerariifolium</name>
    <name type="common">Dalmatian daisy</name>
    <name type="synonym">Chrysanthemum cinerariifolium</name>
    <dbReference type="NCBI Taxonomy" id="118510"/>
    <lineage>
        <taxon>Eukaryota</taxon>
        <taxon>Viridiplantae</taxon>
        <taxon>Streptophyta</taxon>
        <taxon>Embryophyta</taxon>
        <taxon>Tracheophyta</taxon>
        <taxon>Spermatophyta</taxon>
        <taxon>Magnoliopsida</taxon>
        <taxon>eudicotyledons</taxon>
        <taxon>Gunneridae</taxon>
        <taxon>Pentapetalae</taxon>
        <taxon>asterids</taxon>
        <taxon>campanulids</taxon>
        <taxon>Asterales</taxon>
        <taxon>Asteraceae</taxon>
        <taxon>Asteroideae</taxon>
        <taxon>Anthemideae</taxon>
        <taxon>Anthemidinae</taxon>
        <taxon>Tanacetum</taxon>
    </lineage>
</organism>
<dbReference type="EMBL" id="BKCJ010006883">
    <property type="protein sequence ID" value="GEU74436.1"/>
    <property type="molecule type" value="Genomic_DNA"/>
</dbReference>
<evidence type="ECO:0000313" key="3">
    <source>
        <dbReference type="EMBL" id="GEU74436.1"/>
    </source>
</evidence>
<keyword evidence="3" id="KW-0808">Transferase</keyword>
<dbReference type="Gene3D" id="3.10.10.10">
    <property type="entry name" value="HIV Type 1 Reverse Transcriptase, subunit A, domain 1"/>
    <property type="match status" value="1"/>
</dbReference>
<dbReference type="Gene3D" id="3.30.420.10">
    <property type="entry name" value="Ribonuclease H-like superfamily/Ribonuclease H"/>
    <property type="match status" value="1"/>
</dbReference>
<dbReference type="GO" id="GO:0003676">
    <property type="term" value="F:nucleic acid binding"/>
    <property type="evidence" value="ECO:0007669"/>
    <property type="project" value="InterPro"/>
</dbReference>
<gene>
    <name evidence="3" type="ORF">Tci_046414</name>
</gene>
<dbReference type="InterPro" id="IPR036397">
    <property type="entry name" value="RNaseH_sf"/>
</dbReference>
<dbReference type="InterPro" id="IPR025724">
    <property type="entry name" value="GAG-pre-integrase_dom"/>
</dbReference>
<dbReference type="PANTHER" id="PTHR37984:SF5">
    <property type="entry name" value="PROTEIN NYNRIN-LIKE"/>
    <property type="match status" value="1"/>
</dbReference>
<keyword evidence="3" id="KW-0548">Nucleotidyltransferase</keyword>
<accession>A0A6L2MKC5</accession>
<dbReference type="GO" id="GO:0003964">
    <property type="term" value="F:RNA-directed DNA polymerase activity"/>
    <property type="evidence" value="ECO:0007669"/>
    <property type="project" value="UniProtKB-KW"/>
</dbReference>
<feature type="region of interest" description="Disordered" evidence="1">
    <location>
        <begin position="1"/>
        <end position="76"/>
    </location>
</feature>